<protein>
    <submittedName>
        <fullName evidence="1">Uncharacterized protein</fullName>
    </submittedName>
</protein>
<dbReference type="AlphaFoldDB" id="A0A6A5T0S0"/>
<name>A0A6A5T0S0_9PLEO</name>
<evidence type="ECO:0000313" key="2">
    <source>
        <dbReference type="Proteomes" id="UP000800038"/>
    </source>
</evidence>
<sequence>MRRWRAGSHGLGPRQFSRVIPSPPQLLKTAAQCAVPSIIYVCLRAGSGCEVGPLRREVGEVRAMHARRPRLPDRQTQVCSYISSIHHNTHRLTHHLCSSAHPLRLFPSIRVSEGHITGQRALIERLRMCVDRTTQNVR</sequence>
<dbReference type="Proteomes" id="UP000800038">
    <property type="component" value="Unassembled WGS sequence"/>
</dbReference>
<reference evidence="1" key="1">
    <citation type="journal article" date="2020" name="Stud. Mycol.">
        <title>101 Dothideomycetes genomes: a test case for predicting lifestyles and emergence of pathogens.</title>
        <authorList>
            <person name="Haridas S."/>
            <person name="Albert R."/>
            <person name="Binder M."/>
            <person name="Bloem J."/>
            <person name="Labutti K."/>
            <person name="Salamov A."/>
            <person name="Andreopoulos B."/>
            <person name="Baker S."/>
            <person name="Barry K."/>
            <person name="Bills G."/>
            <person name="Bluhm B."/>
            <person name="Cannon C."/>
            <person name="Castanera R."/>
            <person name="Culley D."/>
            <person name="Daum C."/>
            <person name="Ezra D."/>
            <person name="Gonzalez J."/>
            <person name="Henrissat B."/>
            <person name="Kuo A."/>
            <person name="Liang C."/>
            <person name="Lipzen A."/>
            <person name="Lutzoni F."/>
            <person name="Magnuson J."/>
            <person name="Mondo S."/>
            <person name="Nolan M."/>
            <person name="Ohm R."/>
            <person name="Pangilinan J."/>
            <person name="Park H.-J."/>
            <person name="Ramirez L."/>
            <person name="Alfaro M."/>
            <person name="Sun H."/>
            <person name="Tritt A."/>
            <person name="Yoshinaga Y."/>
            <person name="Zwiers L.-H."/>
            <person name="Turgeon B."/>
            <person name="Goodwin S."/>
            <person name="Spatafora J."/>
            <person name="Crous P."/>
            <person name="Grigoriev I."/>
        </authorList>
    </citation>
    <scope>NUCLEOTIDE SEQUENCE</scope>
    <source>
        <strain evidence="1">CBS 161.51</strain>
    </source>
</reference>
<gene>
    <name evidence="1" type="ORF">EJ02DRAFT_33790</name>
</gene>
<evidence type="ECO:0000313" key="1">
    <source>
        <dbReference type="EMBL" id="KAF1945584.1"/>
    </source>
</evidence>
<proteinExistence type="predicted"/>
<keyword evidence="2" id="KW-1185">Reference proteome</keyword>
<organism evidence="1 2">
    <name type="scientific">Clathrospora elynae</name>
    <dbReference type="NCBI Taxonomy" id="706981"/>
    <lineage>
        <taxon>Eukaryota</taxon>
        <taxon>Fungi</taxon>
        <taxon>Dikarya</taxon>
        <taxon>Ascomycota</taxon>
        <taxon>Pezizomycotina</taxon>
        <taxon>Dothideomycetes</taxon>
        <taxon>Pleosporomycetidae</taxon>
        <taxon>Pleosporales</taxon>
        <taxon>Diademaceae</taxon>
        <taxon>Clathrospora</taxon>
    </lineage>
</organism>
<accession>A0A6A5T0S0</accession>
<dbReference type="EMBL" id="ML976008">
    <property type="protein sequence ID" value="KAF1945584.1"/>
    <property type="molecule type" value="Genomic_DNA"/>
</dbReference>